<comment type="caution">
    <text evidence="1">The sequence shown here is derived from an EMBL/GenBank/DDBJ whole genome shotgun (WGS) entry which is preliminary data.</text>
</comment>
<organism evidence="1 2">
    <name type="scientific">Asbolus verrucosus</name>
    <name type="common">Desert ironclad beetle</name>
    <dbReference type="NCBI Taxonomy" id="1661398"/>
    <lineage>
        <taxon>Eukaryota</taxon>
        <taxon>Metazoa</taxon>
        <taxon>Ecdysozoa</taxon>
        <taxon>Arthropoda</taxon>
        <taxon>Hexapoda</taxon>
        <taxon>Insecta</taxon>
        <taxon>Pterygota</taxon>
        <taxon>Neoptera</taxon>
        <taxon>Endopterygota</taxon>
        <taxon>Coleoptera</taxon>
        <taxon>Polyphaga</taxon>
        <taxon>Cucujiformia</taxon>
        <taxon>Tenebrionidae</taxon>
        <taxon>Pimeliinae</taxon>
        <taxon>Asbolus</taxon>
    </lineage>
</organism>
<dbReference type="OrthoDB" id="6100049at2759"/>
<gene>
    <name evidence="1" type="ORF">BDFB_002642</name>
</gene>
<evidence type="ECO:0000313" key="2">
    <source>
        <dbReference type="Proteomes" id="UP000292052"/>
    </source>
</evidence>
<proteinExistence type="predicted"/>
<dbReference type="Proteomes" id="UP000292052">
    <property type="component" value="Unassembled WGS sequence"/>
</dbReference>
<accession>A0A482VV15</accession>
<evidence type="ECO:0000313" key="1">
    <source>
        <dbReference type="EMBL" id="RZC36077.1"/>
    </source>
</evidence>
<name>A0A482VV15_ASBVE</name>
<protein>
    <submittedName>
        <fullName evidence="1">Uncharacterized protein</fullName>
    </submittedName>
</protein>
<dbReference type="EMBL" id="QDEB01065459">
    <property type="protein sequence ID" value="RZC36077.1"/>
    <property type="molecule type" value="Genomic_DNA"/>
</dbReference>
<keyword evidence="2" id="KW-1185">Reference proteome</keyword>
<feature type="non-terminal residue" evidence="1">
    <location>
        <position position="90"/>
    </location>
</feature>
<dbReference type="AlphaFoldDB" id="A0A482VV15"/>
<dbReference type="STRING" id="1661398.A0A482VV15"/>
<sequence length="90" mass="9682">MPYGGEALSCSITAPRRRGRPFIGENPPVTLQSVFSLVFVRIISPSCMVLVLAELLPGASAGPYLDDDEGLPSDDDYTENAIDRLLQSAQ</sequence>
<reference evidence="1 2" key="1">
    <citation type="submission" date="2017-03" db="EMBL/GenBank/DDBJ databases">
        <title>Genome of the blue death feigning beetle - Asbolus verrucosus.</title>
        <authorList>
            <person name="Rider S.D."/>
        </authorList>
    </citation>
    <scope>NUCLEOTIDE SEQUENCE [LARGE SCALE GENOMIC DNA]</scope>
    <source>
        <strain evidence="1">Butters</strain>
        <tissue evidence="1">Head and leg muscle</tissue>
    </source>
</reference>